<reference evidence="2 4" key="1">
    <citation type="journal article" date="2008" name="Science">
        <title>The Physcomitrella genome reveals evolutionary insights into the conquest of land by plants.</title>
        <authorList>
            <person name="Rensing S."/>
            <person name="Lang D."/>
            <person name="Zimmer A."/>
            <person name="Terry A."/>
            <person name="Salamov A."/>
            <person name="Shapiro H."/>
            <person name="Nishiyama T."/>
            <person name="Perroud P.-F."/>
            <person name="Lindquist E."/>
            <person name="Kamisugi Y."/>
            <person name="Tanahashi T."/>
            <person name="Sakakibara K."/>
            <person name="Fujita T."/>
            <person name="Oishi K."/>
            <person name="Shin-I T."/>
            <person name="Kuroki Y."/>
            <person name="Toyoda A."/>
            <person name="Suzuki Y."/>
            <person name="Hashimoto A."/>
            <person name="Yamaguchi K."/>
            <person name="Sugano A."/>
            <person name="Kohara Y."/>
            <person name="Fujiyama A."/>
            <person name="Anterola A."/>
            <person name="Aoki S."/>
            <person name="Ashton N."/>
            <person name="Barbazuk W.B."/>
            <person name="Barker E."/>
            <person name="Bennetzen J."/>
            <person name="Bezanilla M."/>
            <person name="Blankenship R."/>
            <person name="Cho S.H."/>
            <person name="Dutcher S."/>
            <person name="Estelle M."/>
            <person name="Fawcett J.A."/>
            <person name="Gundlach H."/>
            <person name="Hanada K."/>
            <person name="Heyl A."/>
            <person name="Hicks K.A."/>
            <person name="Hugh J."/>
            <person name="Lohr M."/>
            <person name="Mayer K."/>
            <person name="Melkozernov A."/>
            <person name="Murata T."/>
            <person name="Nelson D."/>
            <person name="Pils B."/>
            <person name="Prigge M."/>
            <person name="Reiss B."/>
            <person name="Renner T."/>
            <person name="Rombauts S."/>
            <person name="Rushton P."/>
            <person name="Sanderfoot A."/>
            <person name="Schween G."/>
            <person name="Shiu S.-H."/>
            <person name="Stueber K."/>
            <person name="Theodoulou F.L."/>
            <person name="Tu H."/>
            <person name="Van de Peer Y."/>
            <person name="Verrier P.J."/>
            <person name="Waters E."/>
            <person name="Wood A."/>
            <person name="Yang L."/>
            <person name="Cove D."/>
            <person name="Cuming A."/>
            <person name="Hasebe M."/>
            <person name="Lucas S."/>
            <person name="Mishler D.B."/>
            <person name="Reski R."/>
            <person name="Grigoriev I."/>
            <person name="Quatrano R.S."/>
            <person name="Boore J.L."/>
        </authorList>
    </citation>
    <scope>NUCLEOTIDE SEQUENCE [LARGE SCALE GENOMIC DNA]</scope>
    <source>
        <strain evidence="3 4">cv. Gransden 2004</strain>
    </source>
</reference>
<proteinExistence type="predicted"/>
<reference evidence="3" key="3">
    <citation type="submission" date="2020-12" db="UniProtKB">
        <authorList>
            <consortium name="EnsemblPlants"/>
        </authorList>
    </citation>
    <scope>IDENTIFICATION</scope>
</reference>
<dbReference type="AlphaFoldDB" id="A0A2K1IV26"/>
<dbReference type="Gramene" id="Pp3c20_13080V3.1">
    <property type="protein sequence ID" value="PAC:32946169.CDS.1"/>
    <property type="gene ID" value="Pp3c20_13080"/>
</dbReference>
<evidence type="ECO:0000256" key="1">
    <source>
        <dbReference type="SAM" id="MobiDB-lite"/>
    </source>
</evidence>
<dbReference type="Gramene" id="Pp3c20_13080V3.2">
    <property type="protein sequence ID" value="PAC:32946170.CDS.1"/>
    <property type="gene ID" value="Pp3c20_13080"/>
</dbReference>
<keyword evidence="4" id="KW-1185">Reference proteome</keyword>
<name>A0A2K1IV26_PHYPA</name>
<dbReference type="EnsemblPlants" id="Pp3c20_13080V3.2">
    <property type="protein sequence ID" value="PAC:32946170.CDS.1"/>
    <property type="gene ID" value="Pp3c20_13080"/>
</dbReference>
<dbReference type="EMBL" id="ABEU02000020">
    <property type="protein sequence ID" value="PNR33131.1"/>
    <property type="molecule type" value="Genomic_DNA"/>
</dbReference>
<evidence type="ECO:0000313" key="3">
    <source>
        <dbReference type="EnsemblPlants" id="PAC:32946169.CDS.1"/>
    </source>
</evidence>
<dbReference type="InParanoid" id="A0A2K1IV26"/>
<dbReference type="Proteomes" id="UP000006727">
    <property type="component" value="Chromosome 20"/>
</dbReference>
<evidence type="ECO:0000313" key="2">
    <source>
        <dbReference type="EMBL" id="PNR33131.1"/>
    </source>
</evidence>
<feature type="region of interest" description="Disordered" evidence="1">
    <location>
        <begin position="1"/>
        <end position="37"/>
    </location>
</feature>
<gene>
    <name evidence="2" type="ORF">PHYPA_025074</name>
</gene>
<evidence type="ECO:0000313" key="4">
    <source>
        <dbReference type="Proteomes" id="UP000006727"/>
    </source>
</evidence>
<protein>
    <submittedName>
        <fullName evidence="2 3">Uncharacterized protein</fullName>
    </submittedName>
</protein>
<accession>A0A2K1IV26</accession>
<organism evidence="2">
    <name type="scientific">Physcomitrium patens</name>
    <name type="common">Spreading-leaved earth moss</name>
    <name type="synonym">Physcomitrella patens</name>
    <dbReference type="NCBI Taxonomy" id="3218"/>
    <lineage>
        <taxon>Eukaryota</taxon>
        <taxon>Viridiplantae</taxon>
        <taxon>Streptophyta</taxon>
        <taxon>Embryophyta</taxon>
        <taxon>Bryophyta</taxon>
        <taxon>Bryophytina</taxon>
        <taxon>Bryopsida</taxon>
        <taxon>Funariidae</taxon>
        <taxon>Funariales</taxon>
        <taxon>Funariaceae</taxon>
        <taxon>Physcomitrium</taxon>
    </lineage>
</organism>
<reference evidence="2 4" key="2">
    <citation type="journal article" date="2018" name="Plant J.">
        <title>The Physcomitrella patens chromosome-scale assembly reveals moss genome structure and evolution.</title>
        <authorList>
            <person name="Lang D."/>
            <person name="Ullrich K.K."/>
            <person name="Murat F."/>
            <person name="Fuchs J."/>
            <person name="Jenkins J."/>
            <person name="Haas F.B."/>
            <person name="Piednoel M."/>
            <person name="Gundlach H."/>
            <person name="Van Bel M."/>
            <person name="Meyberg R."/>
            <person name="Vives C."/>
            <person name="Morata J."/>
            <person name="Symeonidi A."/>
            <person name="Hiss M."/>
            <person name="Muchero W."/>
            <person name="Kamisugi Y."/>
            <person name="Saleh O."/>
            <person name="Blanc G."/>
            <person name="Decker E.L."/>
            <person name="van Gessel N."/>
            <person name="Grimwood J."/>
            <person name="Hayes R.D."/>
            <person name="Graham S.W."/>
            <person name="Gunter L.E."/>
            <person name="McDaniel S.F."/>
            <person name="Hoernstein S.N.W."/>
            <person name="Larsson A."/>
            <person name="Li F.W."/>
            <person name="Perroud P.F."/>
            <person name="Phillips J."/>
            <person name="Ranjan P."/>
            <person name="Rokshar D.S."/>
            <person name="Rothfels C.J."/>
            <person name="Schneider L."/>
            <person name="Shu S."/>
            <person name="Stevenson D.W."/>
            <person name="Thummler F."/>
            <person name="Tillich M."/>
            <person name="Villarreal Aguilar J.C."/>
            <person name="Widiez T."/>
            <person name="Wong G.K."/>
            <person name="Wymore A."/>
            <person name="Zhang Y."/>
            <person name="Zimmer A.D."/>
            <person name="Quatrano R.S."/>
            <person name="Mayer K.F.X."/>
            <person name="Goodstein D."/>
            <person name="Casacuberta J.M."/>
            <person name="Vandepoele K."/>
            <person name="Reski R."/>
            <person name="Cuming A.C."/>
            <person name="Tuskan G.A."/>
            <person name="Maumus F."/>
            <person name="Salse J."/>
            <person name="Schmutz J."/>
            <person name="Rensing S.A."/>
        </authorList>
    </citation>
    <scope>NUCLEOTIDE SEQUENCE [LARGE SCALE GENOMIC DNA]</scope>
    <source>
        <strain evidence="3 4">cv. Gransden 2004</strain>
    </source>
</reference>
<sequence>MPGAERGGSFSTTAKARQKQRRRISGKGFPPLSRREEPLPGLACMGVGRWIPSLLLVLGPFPPPTPVSVAGFSPPMVVLAPIKLLSSFLRAGRTSGCTDKWMKLWFALQARD</sequence>
<dbReference type="EnsemblPlants" id="Pp3c20_13080V3.1">
    <property type="protein sequence ID" value="PAC:32946169.CDS.1"/>
    <property type="gene ID" value="Pp3c20_13080"/>
</dbReference>
<feature type="compositionally biased region" description="Basic residues" evidence="1">
    <location>
        <begin position="16"/>
        <end position="25"/>
    </location>
</feature>
<dbReference type="PaxDb" id="3218-PP1S94_136V6.1"/>